<dbReference type="AlphaFoldDB" id="X1RTJ4"/>
<proteinExistence type="predicted"/>
<accession>X1RTJ4</accession>
<organism evidence="1">
    <name type="scientific">marine sediment metagenome</name>
    <dbReference type="NCBI Taxonomy" id="412755"/>
    <lineage>
        <taxon>unclassified sequences</taxon>
        <taxon>metagenomes</taxon>
        <taxon>ecological metagenomes</taxon>
    </lineage>
</organism>
<comment type="caution">
    <text evidence="1">The sequence shown here is derived from an EMBL/GenBank/DDBJ whole genome shotgun (WGS) entry which is preliminary data.</text>
</comment>
<reference evidence="1" key="1">
    <citation type="journal article" date="2014" name="Front. Microbiol.">
        <title>High frequency of phylogenetically diverse reductive dehalogenase-homologous genes in deep subseafloor sedimentary metagenomes.</title>
        <authorList>
            <person name="Kawai M."/>
            <person name="Futagami T."/>
            <person name="Toyoda A."/>
            <person name="Takaki Y."/>
            <person name="Nishi S."/>
            <person name="Hori S."/>
            <person name="Arai W."/>
            <person name="Tsubouchi T."/>
            <person name="Morono Y."/>
            <person name="Uchiyama I."/>
            <person name="Ito T."/>
            <person name="Fujiyama A."/>
            <person name="Inagaki F."/>
            <person name="Takami H."/>
        </authorList>
    </citation>
    <scope>NUCLEOTIDE SEQUENCE</scope>
    <source>
        <strain evidence="1">Expedition CK06-06</strain>
    </source>
</reference>
<evidence type="ECO:0000313" key="1">
    <source>
        <dbReference type="EMBL" id="GAI66505.1"/>
    </source>
</evidence>
<gene>
    <name evidence="1" type="ORF">S12H4_08681</name>
</gene>
<sequence>MAEQSVVLQPGGSKLVSFETTPQEARTYQVSVDGLTGSFTAIQPAPAKFEYASDIRKQTGTDAHGRLVAYIEVDIKNIGGPGSCTAAAFIRTSLGSWNVPMGTKEINPGGVVTFFGTWAPGARPGDFDWLDYIHITSEAGPISFAYGRRLKFISYEPAEITPDTAFTPAMTLLLPYQSKVAYYCWLSIGRNRVINVTIGAPDYTYNPLDLIMRATGTYTLTGAKTSLPPGIYDVKTRVIEDSDRSMWTTFVFYDAPVGKLKVI</sequence>
<name>X1RTJ4_9ZZZZ</name>
<dbReference type="EMBL" id="BARW01003388">
    <property type="protein sequence ID" value="GAI66505.1"/>
    <property type="molecule type" value="Genomic_DNA"/>
</dbReference>
<protein>
    <submittedName>
        <fullName evidence="1">Uncharacterized protein</fullName>
    </submittedName>
</protein>